<gene>
    <name evidence="1" type="ORF">QN277_018078</name>
</gene>
<accession>A0AAE1JVM2</accession>
<reference evidence="1" key="1">
    <citation type="submission" date="2023-10" db="EMBL/GenBank/DDBJ databases">
        <title>Chromosome-level genome of the transformable northern wattle, Acacia crassicarpa.</title>
        <authorList>
            <person name="Massaro I."/>
            <person name="Sinha N.R."/>
            <person name="Poethig S."/>
            <person name="Leichty A.R."/>
        </authorList>
    </citation>
    <scope>NUCLEOTIDE SEQUENCE</scope>
    <source>
        <strain evidence="1">Acra3RX</strain>
        <tissue evidence="1">Leaf</tissue>
    </source>
</reference>
<proteinExistence type="predicted"/>
<protein>
    <submittedName>
        <fullName evidence="1">Uncharacterized protein</fullName>
    </submittedName>
</protein>
<dbReference type="PANTHER" id="PTHR33710:SF71">
    <property type="entry name" value="ENDONUCLEASE_EXONUCLEASE_PHOSPHATASE DOMAIN-CONTAINING PROTEIN"/>
    <property type="match status" value="1"/>
</dbReference>
<dbReference type="Proteomes" id="UP001293593">
    <property type="component" value="Unassembled WGS sequence"/>
</dbReference>
<dbReference type="InterPro" id="IPR036691">
    <property type="entry name" value="Endo/exonu/phosph_ase_sf"/>
</dbReference>
<name>A0AAE1JVM2_9FABA</name>
<dbReference type="PANTHER" id="PTHR33710">
    <property type="entry name" value="BNAC02G09200D PROTEIN"/>
    <property type="match status" value="1"/>
</dbReference>
<dbReference type="EMBL" id="JAWXYG010000004">
    <property type="protein sequence ID" value="KAK4274919.1"/>
    <property type="molecule type" value="Genomic_DNA"/>
</dbReference>
<keyword evidence="2" id="KW-1185">Reference proteome</keyword>
<sequence length="107" mass="12399">MEDCNMMEVDTKGNRFTWMIMREGEGLIRECLDRVVVNAVWKTQFQSGLCCVLQAIGSDHTPLLLDLEPKESVTPKSLGFDERWLMHPKLEEIVKAQWERFMKGVVV</sequence>
<evidence type="ECO:0000313" key="1">
    <source>
        <dbReference type="EMBL" id="KAK4274919.1"/>
    </source>
</evidence>
<dbReference type="SUPFAM" id="SSF56219">
    <property type="entry name" value="DNase I-like"/>
    <property type="match status" value="1"/>
</dbReference>
<evidence type="ECO:0000313" key="2">
    <source>
        <dbReference type="Proteomes" id="UP001293593"/>
    </source>
</evidence>
<dbReference type="AlphaFoldDB" id="A0AAE1JVM2"/>
<organism evidence="1 2">
    <name type="scientific">Acacia crassicarpa</name>
    <name type="common">northern wattle</name>
    <dbReference type="NCBI Taxonomy" id="499986"/>
    <lineage>
        <taxon>Eukaryota</taxon>
        <taxon>Viridiplantae</taxon>
        <taxon>Streptophyta</taxon>
        <taxon>Embryophyta</taxon>
        <taxon>Tracheophyta</taxon>
        <taxon>Spermatophyta</taxon>
        <taxon>Magnoliopsida</taxon>
        <taxon>eudicotyledons</taxon>
        <taxon>Gunneridae</taxon>
        <taxon>Pentapetalae</taxon>
        <taxon>rosids</taxon>
        <taxon>fabids</taxon>
        <taxon>Fabales</taxon>
        <taxon>Fabaceae</taxon>
        <taxon>Caesalpinioideae</taxon>
        <taxon>mimosoid clade</taxon>
        <taxon>Acacieae</taxon>
        <taxon>Acacia</taxon>
    </lineage>
</organism>
<comment type="caution">
    <text evidence="1">The sequence shown here is derived from an EMBL/GenBank/DDBJ whole genome shotgun (WGS) entry which is preliminary data.</text>
</comment>